<evidence type="ECO:0000259" key="6">
    <source>
        <dbReference type="Pfam" id="PF00890"/>
    </source>
</evidence>
<evidence type="ECO:0000313" key="8">
    <source>
        <dbReference type="Proteomes" id="UP000253792"/>
    </source>
</evidence>
<proteinExistence type="predicted"/>
<sequence length="492" mass="51638">MKRRDFFKLVGASAAFAAVPLLSSCSSAAAPSAEGAGVLGQPQVSFSTSVDVLILGSGMAGLSAAMDPSEAGLSVMVAEKLDVLGGESYESNAVMEVCGSQLQKDAGITETCDDVWPERKEALKSAGVTDLDFAKRLFYAAPEWVDRMKSSYGAQFADPASYSANEANRRRVLPKNGIGDTESIMMPLRDKLAAKGVQFSTGYCATGFILDEAGKVCGVRFSTSKKDQSGVVDVHARAVVVATGGFASNQSLVRQYLSAWERIGCYTAASMGEGHKLCQALGAQLSDMSVTPSVISDLPQAAAWGMFAPTLVVDAQGNRFANEDYMRDLCAACFTQERGYFWTIFDSGISESGQARSAAQVTSKNASRLVGPCDTVEQLASGMGVSEDVLGKTVDRFSSMVEAGKDSDFGRKQFLKNLKPPYYALKQFPVRFRTRGGAVVDGGGRLLDANGKAIAGVYCCGAAAQGGGESLTTNGAFGILTGRAVTEDLGAA</sequence>
<protein>
    <submittedName>
        <fullName evidence="7">FAD-binding dehydrogenase</fullName>
    </submittedName>
</protein>
<dbReference type="EMBL" id="PPTP01000002">
    <property type="protein sequence ID" value="RDB56629.1"/>
    <property type="molecule type" value="Genomic_DNA"/>
</dbReference>
<accession>A0A369LD43</accession>
<comment type="cofactor">
    <cofactor evidence="1">
        <name>FAD</name>
        <dbReference type="ChEBI" id="CHEBI:57692"/>
    </cofactor>
</comment>
<keyword evidence="2" id="KW-0285">Flavoprotein</keyword>
<dbReference type="RefSeq" id="WP_114620147.1">
    <property type="nucleotide sequence ID" value="NZ_CALLUE010000056.1"/>
</dbReference>
<dbReference type="Pfam" id="PF00890">
    <property type="entry name" value="FAD_binding_2"/>
    <property type="match status" value="1"/>
</dbReference>
<evidence type="ECO:0000256" key="1">
    <source>
        <dbReference type="ARBA" id="ARBA00001974"/>
    </source>
</evidence>
<evidence type="ECO:0000256" key="3">
    <source>
        <dbReference type="ARBA" id="ARBA00022827"/>
    </source>
</evidence>
<evidence type="ECO:0000256" key="5">
    <source>
        <dbReference type="SAM" id="SignalP"/>
    </source>
</evidence>
<name>A0A369LD43_9ACTN</name>
<dbReference type="OrthoDB" id="3176983at2"/>
<comment type="caution">
    <text evidence="7">The sequence shown here is derived from an EMBL/GenBank/DDBJ whole genome shotgun (WGS) entry which is preliminary data.</text>
</comment>
<dbReference type="PANTHER" id="PTHR43400:SF7">
    <property type="entry name" value="FAD-DEPENDENT OXIDOREDUCTASE 2 FAD BINDING DOMAIN-CONTAINING PROTEIN"/>
    <property type="match status" value="1"/>
</dbReference>
<keyword evidence="5" id="KW-0732">Signal</keyword>
<feature type="domain" description="FAD-dependent oxidoreductase 2 FAD-binding" evidence="6">
    <location>
        <begin position="51"/>
        <end position="467"/>
    </location>
</feature>
<evidence type="ECO:0000313" key="7">
    <source>
        <dbReference type="EMBL" id="RDB56629.1"/>
    </source>
</evidence>
<dbReference type="InterPro" id="IPR027477">
    <property type="entry name" value="Succ_DH/fumarate_Rdtase_cat_sf"/>
</dbReference>
<keyword evidence="3" id="KW-0274">FAD</keyword>
<dbReference type="PANTHER" id="PTHR43400">
    <property type="entry name" value="FUMARATE REDUCTASE"/>
    <property type="match status" value="1"/>
</dbReference>
<keyword evidence="8" id="KW-1185">Reference proteome</keyword>
<feature type="chain" id="PRO_5038513862" evidence="5">
    <location>
        <begin position="30"/>
        <end position="492"/>
    </location>
</feature>
<reference evidence="7 8" key="1">
    <citation type="journal article" date="2018" name="Elife">
        <title>Discovery and characterization of a prevalent human gut bacterial enzyme sufficient for the inactivation of a family of plant toxins.</title>
        <authorList>
            <person name="Koppel N."/>
            <person name="Bisanz J.E."/>
            <person name="Pandelia M.E."/>
            <person name="Turnbaugh P.J."/>
            <person name="Balskus E.P."/>
        </authorList>
    </citation>
    <scope>NUCLEOTIDE SEQUENCE [LARGE SCALE GENOMIC DNA]</scope>
    <source>
        <strain evidence="8">anaerobia AP69FAA</strain>
    </source>
</reference>
<gene>
    <name evidence="7" type="ORF">C1880_02335</name>
</gene>
<dbReference type="SUPFAM" id="SSF51905">
    <property type="entry name" value="FAD/NAD(P)-binding domain"/>
    <property type="match status" value="1"/>
</dbReference>
<dbReference type="InterPro" id="IPR003953">
    <property type="entry name" value="FAD-dep_OxRdtase_2_FAD-bd"/>
</dbReference>
<dbReference type="GO" id="GO:0033765">
    <property type="term" value="F:steroid dehydrogenase activity, acting on the CH-CH group of donors"/>
    <property type="evidence" value="ECO:0007669"/>
    <property type="project" value="UniProtKB-ARBA"/>
</dbReference>
<dbReference type="Gene3D" id="3.90.700.10">
    <property type="entry name" value="Succinate dehydrogenase/fumarate reductase flavoprotein, catalytic domain"/>
    <property type="match status" value="1"/>
</dbReference>
<dbReference type="SUPFAM" id="SSF56425">
    <property type="entry name" value="Succinate dehydrogenase/fumarate reductase flavoprotein, catalytic domain"/>
    <property type="match status" value="1"/>
</dbReference>
<dbReference type="STRING" id="1034345.GCA_000236865_00909"/>
<evidence type="ECO:0000256" key="2">
    <source>
        <dbReference type="ARBA" id="ARBA00022630"/>
    </source>
</evidence>
<dbReference type="Gene3D" id="3.50.50.60">
    <property type="entry name" value="FAD/NAD(P)-binding domain"/>
    <property type="match status" value="1"/>
</dbReference>
<dbReference type="InterPro" id="IPR050315">
    <property type="entry name" value="FAD-oxidoreductase_2"/>
</dbReference>
<organism evidence="7 8">
    <name type="scientific">Senegalimassilia anaerobia</name>
    <dbReference type="NCBI Taxonomy" id="1473216"/>
    <lineage>
        <taxon>Bacteria</taxon>
        <taxon>Bacillati</taxon>
        <taxon>Actinomycetota</taxon>
        <taxon>Coriobacteriia</taxon>
        <taxon>Coriobacteriales</taxon>
        <taxon>Coriobacteriaceae</taxon>
        <taxon>Senegalimassilia</taxon>
    </lineage>
</organism>
<feature type="signal peptide" evidence="5">
    <location>
        <begin position="1"/>
        <end position="29"/>
    </location>
</feature>
<evidence type="ECO:0000256" key="4">
    <source>
        <dbReference type="ARBA" id="ARBA00023002"/>
    </source>
</evidence>
<dbReference type="Proteomes" id="UP000253792">
    <property type="component" value="Unassembled WGS sequence"/>
</dbReference>
<keyword evidence="4" id="KW-0560">Oxidoreductase</keyword>
<dbReference type="InterPro" id="IPR036188">
    <property type="entry name" value="FAD/NAD-bd_sf"/>
</dbReference>
<dbReference type="AlphaFoldDB" id="A0A369LD43"/>
<dbReference type="PROSITE" id="PS51257">
    <property type="entry name" value="PROKAR_LIPOPROTEIN"/>
    <property type="match status" value="1"/>
</dbReference>